<sequence length="188" mass="22196">MNQIGTRKQCDICQYTKENTYQNPFCKHNYCLNCVQKHSIIKLCQVKGCNAQIQVNDMSLFFEGDSRPKKEEQTQLFNNNSNLSIQQNSRLQINNKSKQYASPNESNIDFKQQQIKNIKIELSDTQNYCAICLFYLKDELLKQQIQVNNIHPILDCQFHTICVVCFSKYFAYQKSKQYFCEICQRLNK</sequence>
<keyword evidence="2" id="KW-0863">Zinc-finger</keyword>
<comment type="caution">
    <text evidence="4">The sequence shown here is derived from an EMBL/GenBank/DDBJ whole genome shotgun (WGS) entry which is preliminary data.</text>
</comment>
<protein>
    <recommendedName>
        <fullName evidence="6">RING-type domain-containing protein</fullName>
    </recommendedName>
</protein>
<dbReference type="GO" id="GO:0008270">
    <property type="term" value="F:zinc ion binding"/>
    <property type="evidence" value="ECO:0007669"/>
    <property type="project" value="UniProtKB-KW"/>
</dbReference>
<dbReference type="AlphaFoldDB" id="A0A8S1QGV1"/>
<accession>A0A8S1QGV1</accession>
<name>A0A8S1QGV1_9CILI</name>
<reference evidence="4" key="1">
    <citation type="submission" date="2021-01" db="EMBL/GenBank/DDBJ databases">
        <authorList>
            <consortium name="Genoscope - CEA"/>
            <person name="William W."/>
        </authorList>
    </citation>
    <scope>NUCLEOTIDE SEQUENCE</scope>
</reference>
<organism evidence="4 5">
    <name type="scientific">Paramecium sonneborni</name>
    <dbReference type="NCBI Taxonomy" id="65129"/>
    <lineage>
        <taxon>Eukaryota</taxon>
        <taxon>Sar</taxon>
        <taxon>Alveolata</taxon>
        <taxon>Ciliophora</taxon>
        <taxon>Intramacronucleata</taxon>
        <taxon>Oligohymenophorea</taxon>
        <taxon>Peniculida</taxon>
        <taxon>Parameciidae</taxon>
        <taxon>Paramecium</taxon>
    </lineage>
</organism>
<dbReference type="Proteomes" id="UP000692954">
    <property type="component" value="Unassembled WGS sequence"/>
</dbReference>
<evidence type="ECO:0000256" key="1">
    <source>
        <dbReference type="ARBA" id="ARBA00022723"/>
    </source>
</evidence>
<dbReference type="OrthoDB" id="304283at2759"/>
<evidence type="ECO:0000256" key="2">
    <source>
        <dbReference type="ARBA" id="ARBA00022771"/>
    </source>
</evidence>
<dbReference type="EMBL" id="CAJJDN010000104">
    <property type="protein sequence ID" value="CAD8113800.1"/>
    <property type="molecule type" value="Genomic_DNA"/>
</dbReference>
<evidence type="ECO:0008006" key="6">
    <source>
        <dbReference type="Google" id="ProtNLM"/>
    </source>
</evidence>
<dbReference type="PROSITE" id="PS00518">
    <property type="entry name" value="ZF_RING_1"/>
    <property type="match status" value="1"/>
</dbReference>
<keyword evidence="5" id="KW-1185">Reference proteome</keyword>
<keyword evidence="3" id="KW-0862">Zinc</keyword>
<dbReference type="InterPro" id="IPR017907">
    <property type="entry name" value="Znf_RING_CS"/>
</dbReference>
<evidence type="ECO:0000313" key="4">
    <source>
        <dbReference type="EMBL" id="CAD8113800.1"/>
    </source>
</evidence>
<gene>
    <name evidence="4" type="ORF">PSON_ATCC_30995.1.T1040090</name>
</gene>
<evidence type="ECO:0000256" key="3">
    <source>
        <dbReference type="ARBA" id="ARBA00022833"/>
    </source>
</evidence>
<keyword evidence="1" id="KW-0479">Metal-binding</keyword>
<proteinExistence type="predicted"/>
<evidence type="ECO:0000313" key="5">
    <source>
        <dbReference type="Proteomes" id="UP000692954"/>
    </source>
</evidence>